<keyword evidence="4 11" id="KW-0812">Transmembrane</keyword>
<keyword evidence="9 11" id="KW-0472">Membrane</keyword>
<evidence type="ECO:0000256" key="8">
    <source>
        <dbReference type="ARBA" id="ARBA00023134"/>
    </source>
</evidence>
<dbReference type="PANTHER" id="PTHR45909">
    <property type="entry name" value="ADP-RIBOSYLATION FACTOR-RELATED PROTEIN 1"/>
    <property type="match status" value="1"/>
</dbReference>
<protein>
    <recommendedName>
        <fullName evidence="3">Signal recognition particle receptor subunit beta</fullName>
    </recommendedName>
</protein>
<evidence type="ECO:0000256" key="6">
    <source>
        <dbReference type="ARBA" id="ARBA00022824"/>
    </source>
</evidence>
<organism evidence="12 13">
    <name type="scientific">Tigriopus californicus</name>
    <name type="common">Marine copepod</name>
    <dbReference type="NCBI Taxonomy" id="6832"/>
    <lineage>
        <taxon>Eukaryota</taxon>
        <taxon>Metazoa</taxon>
        <taxon>Ecdysozoa</taxon>
        <taxon>Arthropoda</taxon>
        <taxon>Crustacea</taxon>
        <taxon>Multicrustacea</taxon>
        <taxon>Hexanauplia</taxon>
        <taxon>Copepoda</taxon>
        <taxon>Harpacticoida</taxon>
        <taxon>Harpacticidae</taxon>
        <taxon>Tigriopus</taxon>
    </lineage>
</organism>
<evidence type="ECO:0000256" key="10">
    <source>
        <dbReference type="ARBA" id="ARBA00023170"/>
    </source>
</evidence>
<reference evidence="12 13" key="1">
    <citation type="journal article" date="2018" name="Nat. Ecol. Evol.">
        <title>Genomic signatures of mitonuclear coevolution across populations of Tigriopus californicus.</title>
        <authorList>
            <person name="Barreto F.S."/>
            <person name="Watson E.T."/>
            <person name="Lima T.G."/>
            <person name="Willett C.S."/>
            <person name="Edmands S."/>
            <person name="Li W."/>
            <person name="Burton R.S."/>
        </authorList>
    </citation>
    <scope>NUCLEOTIDE SEQUENCE [LARGE SCALE GENOMIC DNA]</scope>
    <source>
        <strain evidence="12 13">San Diego</strain>
    </source>
</reference>
<evidence type="ECO:0000313" key="13">
    <source>
        <dbReference type="Proteomes" id="UP000318571"/>
    </source>
</evidence>
<evidence type="ECO:0000256" key="11">
    <source>
        <dbReference type="SAM" id="Phobius"/>
    </source>
</evidence>
<dbReference type="STRING" id="6832.A0A553PNB6"/>
<dbReference type="OMA" id="MNGVKVT"/>
<dbReference type="GO" id="GO:0005525">
    <property type="term" value="F:GTP binding"/>
    <property type="evidence" value="ECO:0007669"/>
    <property type="project" value="UniProtKB-KW"/>
</dbReference>
<dbReference type="GO" id="GO:0034067">
    <property type="term" value="P:protein localization to Golgi apparatus"/>
    <property type="evidence" value="ECO:0007669"/>
    <property type="project" value="TreeGrafter"/>
</dbReference>
<evidence type="ECO:0000256" key="2">
    <source>
        <dbReference type="ARBA" id="ARBA00005619"/>
    </source>
</evidence>
<keyword evidence="6" id="KW-0256">Endoplasmic reticulum</keyword>
<keyword evidence="5" id="KW-0547">Nucleotide-binding</keyword>
<sequence>MDRADAQAQKMKNPEEPDFFQKYNLDPQAVYTGVIFGLITLALIFVFTRKRSRGSTLLICGPCESGKTCLFGQLLHKKQLETYTSAKENKGHLSVPGRAPLPVVDVPGHERLRVKYLEEYKNQVKAIIYVVDSSTLQKQLRDTAEYLFNIITNPIIYTKRPKIMVVCNKQDLSLAKGQNVIQKELEKEMELLRGTHSRTLQETNDQNVERVEIGQDGEEFQFRHLPMKVEFCELSAQSSETMDSLRKWAYGLA</sequence>
<evidence type="ECO:0000256" key="7">
    <source>
        <dbReference type="ARBA" id="ARBA00022989"/>
    </source>
</evidence>
<dbReference type="EMBL" id="VCGU01000002">
    <property type="protein sequence ID" value="TRY79164.1"/>
    <property type="molecule type" value="Genomic_DNA"/>
</dbReference>
<dbReference type="InterPro" id="IPR027417">
    <property type="entry name" value="P-loop_NTPase"/>
</dbReference>
<dbReference type="Gene3D" id="3.40.50.300">
    <property type="entry name" value="P-loop containing nucleotide triphosphate hydrolases"/>
    <property type="match status" value="1"/>
</dbReference>
<dbReference type="InterPro" id="IPR024156">
    <property type="entry name" value="Small_GTPase_ARF"/>
</dbReference>
<dbReference type="GO" id="GO:0005794">
    <property type="term" value="C:Golgi apparatus"/>
    <property type="evidence" value="ECO:0007669"/>
    <property type="project" value="TreeGrafter"/>
</dbReference>
<dbReference type="GO" id="GO:0003924">
    <property type="term" value="F:GTPase activity"/>
    <property type="evidence" value="ECO:0007669"/>
    <property type="project" value="TreeGrafter"/>
</dbReference>
<feature type="transmembrane region" description="Helical" evidence="11">
    <location>
        <begin position="29"/>
        <end position="48"/>
    </location>
</feature>
<keyword evidence="7 11" id="KW-1133">Transmembrane helix</keyword>
<dbReference type="Proteomes" id="UP000318571">
    <property type="component" value="Chromosome 6"/>
</dbReference>
<dbReference type="AlphaFoldDB" id="A0A553PNB6"/>
<proteinExistence type="inferred from homology"/>
<dbReference type="InterPro" id="IPR019009">
    <property type="entry name" value="SRP_receptor_beta_su"/>
</dbReference>
<dbReference type="GO" id="GO:0043001">
    <property type="term" value="P:Golgi to plasma membrane protein transport"/>
    <property type="evidence" value="ECO:0007669"/>
    <property type="project" value="TreeGrafter"/>
</dbReference>
<accession>A0A553PNB6</accession>
<keyword evidence="13" id="KW-1185">Reference proteome</keyword>
<dbReference type="Pfam" id="PF09439">
    <property type="entry name" value="SRPRB"/>
    <property type="match status" value="1"/>
</dbReference>
<dbReference type="OrthoDB" id="41266at2759"/>
<evidence type="ECO:0000256" key="4">
    <source>
        <dbReference type="ARBA" id="ARBA00022692"/>
    </source>
</evidence>
<comment type="subcellular location">
    <subcellularLocation>
        <location evidence="1">Endoplasmic reticulum membrane</location>
        <topology evidence="1">Single-pass membrane protein</topology>
    </subcellularLocation>
</comment>
<comment type="caution">
    <text evidence="12">The sequence shown here is derived from an EMBL/GenBank/DDBJ whole genome shotgun (WGS) entry which is preliminary data.</text>
</comment>
<dbReference type="PANTHER" id="PTHR45909:SF1">
    <property type="entry name" value="ADP-RIBOSYLATION FACTOR-RELATED PROTEIN 1"/>
    <property type="match status" value="1"/>
</dbReference>
<dbReference type="GO" id="GO:0006886">
    <property type="term" value="P:intracellular protein transport"/>
    <property type="evidence" value="ECO:0007669"/>
    <property type="project" value="TreeGrafter"/>
</dbReference>
<dbReference type="GO" id="GO:0005789">
    <property type="term" value="C:endoplasmic reticulum membrane"/>
    <property type="evidence" value="ECO:0007669"/>
    <property type="project" value="UniProtKB-SubCell"/>
</dbReference>
<evidence type="ECO:0000256" key="9">
    <source>
        <dbReference type="ARBA" id="ARBA00023136"/>
    </source>
</evidence>
<keyword evidence="8" id="KW-0342">GTP-binding</keyword>
<dbReference type="SUPFAM" id="SSF52540">
    <property type="entry name" value="P-loop containing nucleoside triphosphate hydrolases"/>
    <property type="match status" value="1"/>
</dbReference>
<name>A0A553PNB6_TIGCA</name>
<keyword evidence="10" id="KW-0675">Receptor</keyword>
<evidence type="ECO:0000256" key="5">
    <source>
        <dbReference type="ARBA" id="ARBA00022741"/>
    </source>
</evidence>
<dbReference type="CDD" id="cd04105">
    <property type="entry name" value="SR_beta"/>
    <property type="match status" value="1"/>
</dbReference>
<evidence type="ECO:0000313" key="12">
    <source>
        <dbReference type="EMBL" id="TRY79164.1"/>
    </source>
</evidence>
<comment type="similarity">
    <text evidence="2">Belongs to the SRP receptor beta subunit family.</text>
</comment>
<evidence type="ECO:0000256" key="3">
    <source>
        <dbReference type="ARBA" id="ARBA00020256"/>
    </source>
</evidence>
<gene>
    <name evidence="12" type="ORF">TCAL_08331</name>
</gene>
<evidence type="ECO:0000256" key="1">
    <source>
        <dbReference type="ARBA" id="ARBA00004389"/>
    </source>
</evidence>